<keyword evidence="1" id="KW-0378">Hydrolase</keyword>
<dbReference type="Proteomes" id="UP000092695">
    <property type="component" value="Chromosome"/>
</dbReference>
<dbReference type="AlphaFoldDB" id="A0A193LF41"/>
<sequence>MGNESKPAAMPEIQLLAPGEPPPFRVLNEDVASPILLLCDHASRYMPSSLGNLGLDPVALRSHLAWDIGAGATTEHLAEALGVTAVLAGYSRLVVDCNRKLLDAQAFLEFGDGVVINGNRGLDQADRQARADAIYWPYHAAISQQLDRLHSAGCAPIILAMHSFTPVMEGVQRPWEIGILWDKDPRVPDVLIAELRRAGINVGDNEPYSGRGPQDFTIDHHAESRGLPHAGIEIRQDLISDEDGVERIAGLLKELFAKLPEQLEISGTPAAVR</sequence>
<proteinExistence type="predicted"/>
<dbReference type="STRING" id="1548547.BA177_07050"/>
<protein>
    <submittedName>
        <fullName evidence="1">N-formylglutamate amidohydrolase</fullName>
    </submittedName>
</protein>
<dbReference type="KEGG" id="woc:BA177_07050"/>
<dbReference type="InterPro" id="IPR007709">
    <property type="entry name" value="N-FG_amidohydro"/>
</dbReference>
<dbReference type="EMBL" id="CP016268">
    <property type="protein sequence ID" value="ANO50999.1"/>
    <property type="molecule type" value="Genomic_DNA"/>
</dbReference>
<evidence type="ECO:0000313" key="1">
    <source>
        <dbReference type="EMBL" id="ANO50999.1"/>
    </source>
</evidence>
<organism evidence="1 2">
    <name type="scientific">Woeseia oceani</name>
    <dbReference type="NCBI Taxonomy" id="1548547"/>
    <lineage>
        <taxon>Bacteria</taxon>
        <taxon>Pseudomonadati</taxon>
        <taxon>Pseudomonadota</taxon>
        <taxon>Gammaproteobacteria</taxon>
        <taxon>Woeseiales</taxon>
        <taxon>Woeseiaceae</taxon>
        <taxon>Woeseia</taxon>
    </lineage>
</organism>
<evidence type="ECO:0000313" key="2">
    <source>
        <dbReference type="Proteomes" id="UP000092695"/>
    </source>
</evidence>
<accession>A0A193LF41</accession>
<keyword evidence="2" id="KW-1185">Reference proteome</keyword>
<dbReference type="Pfam" id="PF05013">
    <property type="entry name" value="FGase"/>
    <property type="match status" value="1"/>
</dbReference>
<gene>
    <name evidence="1" type="ORF">BA177_07050</name>
</gene>
<dbReference type="Gene3D" id="3.40.630.40">
    <property type="entry name" value="Zn-dependent exopeptidases"/>
    <property type="match status" value="1"/>
</dbReference>
<reference evidence="1 2" key="1">
    <citation type="submission" date="2016-06" db="EMBL/GenBank/DDBJ databases">
        <title>Complete genome sequence of a deep-branching marine Gamma Proteobacterium Woeseia oceani type strain XK5.</title>
        <authorList>
            <person name="Mu D."/>
            <person name="Du Z."/>
        </authorList>
    </citation>
    <scope>NUCLEOTIDE SEQUENCE [LARGE SCALE GENOMIC DNA]</scope>
    <source>
        <strain evidence="1 2">XK5</strain>
    </source>
</reference>
<dbReference type="SUPFAM" id="SSF53187">
    <property type="entry name" value="Zn-dependent exopeptidases"/>
    <property type="match status" value="1"/>
</dbReference>
<dbReference type="GO" id="GO:0016787">
    <property type="term" value="F:hydrolase activity"/>
    <property type="evidence" value="ECO:0007669"/>
    <property type="project" value="UniProtKB-KW"/>
</dbReference>
<dbReference type="InterPro" id="IPR011227">
    <property type="entry name" value="UCP029730"/>
</dbReference>
<dbReference type="RefSeq" id="WP_068614746.1">
    <property type="nucleotide sequence ID" value="NZ_CP016268.1"/>
</dbReference>
<dbReference type="PIRSF" id="PIRSF029730">
    <property type="entry name" value="UCP029730"/>
    <property type="match status" value="1"/>
</dbReference>
<name>A0A193LF41_9GAMM</name>